<dbReference type="GO" id="GO:0004315">
    <property type="term" value="F:3-oxoacyl-[acyl-carrier-protein] synthase activity"/>
    <property type="evidence" value="ECO:0007669"/>
    <property type="project" value="InterPro"/>
</dbReference>
<dbReference type="InterPro" id="IPR049552">
    <property type="entry name" value="PKS_DH_N"/>
</dbReference>
<dbReference type="InterPro" id="IPR006162">
    <property type="entry name" value="Ppantetheine_attach_site"/>
</dbReference>
<dbReference type="SUPFAM" id="SSF55048">
    <property type="entry name" value="Probable ACP-binding domain of malonyl-CoA ACP transacylase"/>
    <property type="match status" value="4"/>
</dbReference>
<sequence>MCASPAEHSLPWILPGTGSPARRARIVREHLPAGDHAPPREVAHALARLAADHVSREPRTAVVADGRDDLAATLDTLAAGGDTPALVRGEPVDDDRVVFVFPGQGAQWDGMATELLDTSPAFARRVDECAQAIEPFVDWPVGDVLRGHAPAGLLRRTDVVQPSLYAVTLGLVEAWRAVGVEASAVIGHSIGEVPAAVVAGVLDLDDGARVMARWSQAQQTLAGAGAMVSVLAPPDTVRRMLDRWEGRLVVGVVNGPTSVVVTGDADAADEFRRVCDERGIHARTAAVAHAAHSAHIDRIVPRMTTDLAGIRPRPATLPVFTAARGGPLGATPADADYWCRCLREVSRFDLATEAALAAGYQLALEISPHPVLTAAMVQTAERADRPLAAVGSLRRGQGGLRRLATSLAELWVAGGPLTPATVYGDTAVTLPADLGRRLYERPAGDTVRGPSTLAAELIGLDRAEQRDRLIDLIRHECAGLGVDTFAEDRTFSQLGFDSVTGMAVRDRVVAATGLRIAATAIFDHPSPRRLAEFLHAELVPGWEDTPADAASPAPADDDPVVIVGWGCRLPGGVTGPEELWPLLVDGADLVSEFPTDRGWDSEAAHQEPPTGPGRYYQREAGFLYDAALFDADFFGISPREALAMDPQQRLLLETTWETIERAGIDATTLRGSRTGVFVGAMGMEYGPRLDEGSGHEGFAFTGNTISVVAGRVSYTFGFEGPAVTVDTACSSSLVALHLAVQAVRRGECPLAVAGGVTVMPSLGMFVEFSTHGNLAPDGRCKSFAAAADGFGLSEGAGVLLVERLSDARRNGHQVLAVVRGSAVNQDGASNGLTAPNGPSQQRVIRQALASAGLSAADVDVVEAHGTGTRLGDPIEAQALLATYGQDRDRPLLLGSIKSNIGHTQAAAGVAGVIKMILAMRHGLVPQSLHVDAPSPQVDWSAGAVELAARTGDWPRVDRPRRAGVSSFGVSGTNAHVVLEQAPQAVPEPAVEVEVDGPTVWTVSARSADALRAQVGRLAAYVEQRPEVSAQAVASGLAARAVLPYRAVGVGVSPPQLLASLRAAPQPVATGEAAVGWLFPGQGSQRAGMGLGLAARFPVFAREFARVCDLLDGLLPRPLRAVVAEGGPLLDRTRYAQPGLFAVQVAQVALLRSFGVRPRALVGHSVGEYAAAVAAGILDLADACRMVAARAALMDALPAGGAMLAVQAGESAVAGLGLDVAAVNGPDQVVLSGPEAAVDAAADRLTAAGVRVRRLRVSHAFHSAAMEPMLAEFAQVAASVEYRPARVPMVSSVEVGAELTVPEYWVRQIRHTVRFADAMAAVGTGTCVEVGPDATLTAMLPDHRVVPVSRRDADEAVTWLTALGALHTAGVPVDWAPVSPTVAAPDDLPTYAFQRQHFWLPPRPAAAADPDGDGGFWAALERGEIPLDEKLAPLLPAFAAWRHQQRDEAELRRWCYRETWTSVPRLDRTRRPGRWLVVADDRDPDGWGALAATALTAAGADVTTLTVDPGSPPDPIGDDYDGILSLCDVDGGDDPEAAVPVGLTSVLGLLQAVPETAPGRLWVGTTGAAEHPAAAATWGFGRVAALEHPTRWGGLVDLPAASRAAADRLVDVLLSDSGEDQLAIRTGGVLARRLERLPLTRHATDDTSWTPHGTVLITGGTGALGAGVARWVAQRGADHVVLLSRRGPDAPGAAGLVRDLREHGCDVTVLACDVADRDQVADALRTVGAVTAVFHTAGILDDGVIASLSPSRFATVLAAKAHSARLLDELTRDHPLTAFVLFSSVAGTIGTPGQANYAAANAYLDALGRSMRRAGRPAVVISWGPWAGAGMADGVRELRRTGYTALPPQRALAALRHVLDRGDTSVTIADIDWERFPAAFTATRPSPLLSNLAVAAPPAPDRRPIAELGELAPAARRARLSDLVREHTALVLGEPDPRRIDMERAFKDLGFTSLSAVELRNQLSTAVGEPLSATLAFDYPSPVVLAGHLDEVLFGGVVSGSGSGSGVVSGVVEGDPVVIVGMACRFPGGVWSPEDLWDLVVGERDAVGGFPVDRGWDVGGLFDPDPDRVGTSYACEGGFLYGAGDFDAGFFGVSPREALAMDPQQRLLLEVSWEVLERAGIDPLSLRGSRTGVFVGSNGQDYRPADANVPAEVEGHLLTGNAASVVSGRVSYTFGFEGPAVTVDTACSSSLVALHLAVQSLRLGECDLALAGGVTVMATPGVFVEFSRQRGLAVDGRCKSFAAGADGTGWSEGVGVLLVERLSVARERGHRVLAVVRGSAVNQDGASNGLTAPNGPSQQRVIRQALVSAGLSGVDVDVVEGHGTGTRLGDPIEAQAVLAAYGQGRVWPLLLGSVKSNIGHTQAAAGVAGVIKMVLAMRHGVVPRSLHIDEPSREVDWSAGLVELAVERTVWPGVGRPRRAGVSSFGVSGTNAHVILEQAPDPEWLLVPSNPDSVSGSDSALGSHSVSVSSPSFSAAGSGSVVALSDSDSGVLCGDVVVPAGTDVARTADADRPVVWLVSGRSWEGLVGQVERLESFALGGSGGSGGLGVSVGSVAVGLWGRALLPFRAVGVGGSVEELLGGLRGSLSSGSSGVSGSGSSGVSGSGLSGVSGSGSGLVSSGGSGLGVVFVFPGQGWQWEGMACRLLVESVVFAGAMGECDRVLLPWVGCSVVGVLLSGGVVGGDVRVVQPLMWAVMVSLARVWGSLGVVPVGVVGHSQGEVAAAVVAGVLSLEEGARVVAVRAGVVGEFLSGGGGGMLSVWLSVEEVRLRLVGVVGVSVAAVNGPGLCVVSGDRGVLGSVDWGGARVRWVDVDYASHSVGVDVVEGVLRERLGVVGFRSGVVPWYSTVTGGLVDGGGLDAGYWFENLRGVVCFEDAVRAAVGDGVRGFVEVSGHPVLLAGVADVVSGGVVTGTLRRGEGGLGDVLRAAGVLHVAGVGVDWGSVMPVGVPPVELPTYAFQRERFWLEGSTGISGSGGGGVVRLGDGGVVVSGRVSVGVGSWWGDHMVGGVVLVPGAQFVEWVVGAGDVVGLSVVRELMVQVPLVLEGSGFVEVQTVVGGDGRVAVYSRNGNGSGGGGGNGSGDWVCHATGLLAAAAEVKVSDGVSALPVEFGSVWPPVGAVPVSVEGFYEGLAARGYEYGPVFRGVRAVWVGGGEVFAEVGLPVSGHEGVGRLVIHPALLDAALHAAVVVGGGVGDSGPVVLPFAWQDVVVHATGATEARVRMRVDGDRLSVTLTDTDGGPVATVGSLVLRPLPDQLPARTVRDLYTIDWIDTGQVRHGGQLSQVSQAGEANQVGHAGQGSQFGAVDLGGVEAELPVWDCAGADLADVLVGVQERLAADERRWLVLVPGGQAVPDAAAVWGLLASAQTEHPDRFVLVDTVDPAVARAAVAVCDEPQLQVDDDGRVRVPRLVRTAPAKGDVGVDFGAGPVLITGGTGTLGGLLARHLVRGYGVDDVVLVSRRGPDAPGAEDLLRDLPGVRVVACDVADRVALAALLDEVRPGVVIHAAGVLDDATIANLTPERLEAVFAAKARSAYLLHELTRDRQLDALVFFSSAAGVFGSAGQANYAAANAYLDALARQRRAQGLPGQSLAWGLWDSESAMTGSADRERLERSRVLPIGDELGLRLFDAALRVDAPVVMPARLRLTGSTAVPPLLSQLVKVVRPMAATGEGDATWARRLAVLDMEHRRADILRLVCGQAAAVLGFRDEGRIEPRSAFRDMGFDSLTAVDLRNRVAAQLDVRLPATLVFDYPSPVALAAHLDELMFGSPQPSEVPATATATQEDPIVVVAMACRFPGGVSSPEDLWQLLTDGADVIGDLPTDRGWDLASLYDPTGEKPGTAYTRHGGFLYDAADFDADLFGISPREALAMDPQQRLLLEVSWEVLERAGLDPLSLRGSRTGVFAGLMYHDYGSRVRSVPVELEGYFTNGNAGSVASGRVSYTFGFEGPAVTVDTACSSSLVALHLAAQSLRAGECDMALAGGVSIMATPSVLVEFSRQRGLAADGRCKSFAAAADGAGFSEGVGLLLLERLSDARRRGHHILAVVRGSAVNQDGASNGLTAPNGPSQQRVIRQALVSAGLSGVDVDVVEGHGTGTRLGDPIEAQAVLAVYGQGRVRPLLLGSVKSNIGHAQAAAGVAGVIKMVLAMRHGVVPRSLHIDEPSREVDWSAGLVELAVERSVWPGVGRPRRAGVSSFGVSGTNAHVILEQAPDPEWVAVSSGSDSVSGSDAAEGVVSGSVSSSHSGSVLGSSRSSSVAGSGSVVVLSDSGSGSDFGSVVVSGDVVVSVGTDVAGDGNGNADDANGVGGPVVWLVSGRSREALRGQVERLEGFVLGGSGVSVGSVAVGLWGRALLPFRAVGVGGSVEELLGGLRGSLSSGSSGVSGSGSGSGLSGVSGSGSGLVSSGVSGSGSGLGVVFVFPGQGWQWEGMACRLLVESVVFAGAMGECDRVLLPWVGCSVVGVLLSGGVVGGDVRVVQPLMWAVMVSLARVWGSLGVVPVGVVGHSQGEVAAAVVAGVLSLEEGARVVAVRAGVVGEFLSGGGGGMLSVWLSVEEVRLRLVGVVGVSVAAVNGPGLCVVSGDRGVLGSVDWGGARVRWVDVDYASHSVGVDVVEGVLRERLGVVGFRSGVVPWYSTVTGGLVDGGGLDAGYWFENLRGVVCFEDAVRAAVGDGVRGFVEVSGHPVLLAGVADVVSGGVVTGTLRRGEGGMKDVLRAAGVLHVAGVAVKWDSVMPVGVSPAEIPTYAFQRERFWLDGNIGNNGSGSGGGGVVRLGDGGVVVSVGVSVGVGSWWGDHVVGGVVLVPGAQFVEWVVGAGDVVGLSVVRELMVQVPLVLEGLGFVEVQTVVGGDGRVAVYSRNGNGSGGGDGSGRGSGDWVCHATGLLAAAAEVKVSGAGAGAGGVVGGDEVWPPVGAVPVAVDGFYERLAGVGLEYGPVFQGLRAAWRVDGELVAEVALDDVGRAEVDRFRVHPALLDAALHVAGLYEPSGPAEPLLPFAWQDVVVHATGATEARVWMRVVGDTLSVSLTDRDGAPVVTVGSLVLRALPDQLPVKAVRDLYTVDWIDAGRISQDSQAGEASQYGAVSRASQAAQINHSGQTSQTSQSGGVGLDGVEAALPVWDCAGVDLADALVGVQERLAADDRRWLVLVPDGQTSPDAAAVWGLLASAQTEHPDRLVLVDTADPTVARAAVAVCGEPQLRVDDEGCIQVPRLVRATPGEDGQQPDFSAGPVLITGGTGTLGGLLARHLVHEYGANDLVVVSRRGPDAPGAAGLARDLPQARVVACDVADREALAALLDEVRPRVVVHAAGVLDDATVGNLTAAQLESVFRAKAVAARHLHELTDGSCALVFFSSASGVFGAAGQANYAAANAYLDALARQRQAQGLPTQSLAWGLWETGSTMTAALDTTRAYQGVLPMSDRHALALFDAALRTGRPALVTATLDLRPRADASPLLRALLPVDRRTAAGDTPDRAAAMRARLAGRDAEGQLSGLLDLVRGQTAQVLGHSSLSTIGAGRPFKDLGFDSLTAVELRNRLRTVTDLSLPATLVFDHPTPAALAEYLRAELFGTAVRPSLVDQLAQLENAMAAAVGGSDEELDAELRDDITVRLRALTAMWGDLRRRDDGTDIGGRLDDASDDEIFQFIDSKFGDS</sequence>
<protein>
    <submittedName>
        <fullName evidence="11">Acyl transferase domain-containing protein</fullName>
    </submittedName>
</protein>
<dbReference type="GO" id="GO:0006633">
    <property type="term" value="P:fatty acid biosynthetic process"/>
    <property type="evidence" value="ECO:0007669"/>
    <property type="project" value="InterPro"/>
</dbReference>
<reference evidence="12" key="1">
    <citation type="submission" date="2016-06" db="EMBL/GenBank/DDBJ databases">
        <authorList>
            <person name="Varghese N."/>
            <person name="Submissions Spin"/>
        </authorList>
    </citation>
    <scope>NUCLEOTIDE SEQUENCE [LARGE SCALE GENOMIC DNA]</scope>
    <source>
        <strain evidence="12">DSM 44983</strain>
    </source>
</reference>
<feature type="region of interest" description="C-terminal hotdog fold" evidence="6">
    <location>
        <begin position="4908"/>
        <end position="5045"/>
    </location>
</feature>
<evidence type="ECO:0000256" key="5">
    <source>
        <dbReference type="ARBA" id="ARBA00023315"/>
    </source>
</evidence>
<feature type="region of interest" description="N-terminal hotdog fold" evidence="6">
    <location>
        <begin position="2964"/>
        <end position="3096"/>
    </location>
</feature>
<dbReference type="InterPro" id="IPR036736">
    <property type="entry name" value="ACP-like_sf"/>
</dbReference>
<keyword evidence="4" id="KW-0511">Multifunctional enzyme</keyword>
<evidence type="ECO:0000256" key="1">
    <source>
        <dbReference type="ARBA" id="ARBA00022450"/>
    </source>
</evidence>
<feature type="domain" description="Carrier" evidence="8">
    <location>
        <begin position="5484"/>
        <end position="5559"/>
    </location>
</feature>
<keyword evidence="1" id="KW-0596">Phosphopantetheine</keyword>
<dbReference type="Pfam" id="PF08659">
    <property type="entry name" value="KR"/>
    <property type="match status" value="3"/>
</dbReference>
<dbReference type="Pfam" id="PF16197">
    <property type="entry name" value="KAsynt_C_assoc"/>
    <property type="match status" value="1"/>
</dbReference>
<feature type="domain" description="PKS/mFAS DH" evidence="10">
    <location>
        <begin position="2964"/>
        <end position="3256"/>
    </location>
</feature>
<dbReference type="Gene3D" id="3.40.366.10">
    <property type="entry name" value="Malonyl-Coenzyme A Acyl Carrier Protein, domain 2"/>
    <property type="match status" value="4"/>
</dbReference>
<accession>A0A1C5HP04</accession>
<dbReference type="SMART" id="SM00827">
    <property type="entry name" value="PKS_AT"/>
    <property type="match status" value="4"/>
</dbReference>
<feature type="domain" description="Carrier" evidence="8">
    <location>
        <begin position="1917"/>
        <end position="1992"/>
    </location>
</feature>
<dbReference type="NCBIfam" id="NF045894">
    <property type="entry name" value="PKS_plus_SDR"/>
    <property type="match status" value="1"/>
</dbReference>
<feature type="active site" description="Proton donor; for dehydratase activity" evidence="6">
    <location>
        <position position="4969"/>
    </location>
</feature>
<keyword evidence="5" id="KW-0012">Acyltransferase</keyword>
<gene>
    <name evidence="11" type="ORF">GA0070623_1501</name>
</gene>
<dbReference type="CDD" id="cd08952">
    <property type="entry name" value="KR_1_SDR_x"/>
    <property type="match status" value="1"/>
</dbReference>
<dbReference type="InterPro" id="IPR014043">
    <property type="entry name" value="Acyl_transferase_dom"/>
</dbReference>
<dbReference type="SUPFAM" id="SSF51735">
    <property type="entry name" value="NAD(P)-binding Rossmann-fold domains"/>
    <property type="match status" value="6"/>
</dbReference>
<evidence type="ECO:0000256" key="7">
    <source>
        <dbReference type="SAM" id="MobiDB-lite"/>
    </source>
</evidence>
<dbReference type="CDD" id="cd08956">
    <property type="entry name" value="KR_3_FAS_SDR_x"/>
    <property type="match status" value="2"/>
</dbReference>
<dbReference type="PROSITE" id="PS00012">
    <property type="entry name" value="PHOSPHOPANTETHEINE"/>
    <property type="match status" value="3"/>
</dbReference>
<dbReference type="InterPro" id="IPR020841">
    <property type="entry name" value="PKS_Beta-ketoAc_synthase_dom"/>
</dbReference>
<dbReference type="InterPro" id="IPR016039">
    <property type="entry name" value="Thiolase-like"/>
</dbReference>
<feature type="active site" description="Proton acceptor; for dehydratase activity" evidence="6">
    <location>
        <position position="4789"/>
    </location>
</feature>
<feature type="region of interest" description="Disordered" evidence="7">
    <location>
        <begin position="4212"/>
        <end position="4252"/>
    </location>
</feature>
<evidence type="ECO:0000256" key="3">
    <source>
        <dbReference type="ARBA" id="ARBA00022679"/>
    </source>
</evidence>
<dbReference type="GO" id="GO:0004312">
    <property type="term" value="F:fatty acid synthase activity"/>
    <property type="evidence" value="ECO:0007669"/>
    <property type="project" value="TreeGrafter"/>
</dbReference>
<feature type="domain" description="Carrier" evidence="8">
    <location>
        <begin position="463"/>
        <end position="538"/>
    </location>
</feature>
<feature type="domain" description="Carrier" evidence="8">
    <location>
        <begin position="3687"/>
        <end position="3762"/>
    </location>
</feature>
<feature type="domain" description="Ketosynthase family 3 (KS3)" evidence="9">
    <location>
        <begin position="557"/>
        <end position="980"/>
    </location>
</feature>
<dbReference type="PROSITE" id="PS52004">
    <property type="entry name" value="KS3_2"/>
    <property type="match status" value="3"/>
</dbReference>
<dbReference type="PROSITE" id="PS52019">
    <property type="entry name" value="PKS_MFAS_DH"/>
    <property type="match status" value="2"/>
</dbReference>
<dbReference type="SMART" id="SM00823">
    <property type="entry name" value="PKS_PP"/>
    <property type="match status" value="4"/>
</dbReference>
<dbReference type="InterPro" id="IPR050091">
    <property type="entry name" value="PKS_NRPS_Biosynth_Enz"/>
</dbReference>
<evidence type="ECO:0000313" key="11">
    <source>
        <dbReference type="EMBL" id="SCG47725.1"/>
    </source>
</evidence>
<dbReference type="InterPro" id="IPR049900">
    <property type="entry name" value="PKS_mFAS_DH"/>
</dbReference>
<dbReference type="Gene3D" id="1.10.1200.10">
    <property type="entry name" value="ACP-like"/>
    <property type="match status" value="4"/>
</dbReference>
<dbReference type="Pfam" id="PF02801">
    <property type="entry name" value="Ketoacyl-synt_C"/>
    <property type="match status" value="3"/>
</dbReference>
<dbReference type="SMART" id="SM00826">
    <property type="entry name" value="PKS_DH"/>
    <property type="match status" value="2"/>
</dbReference>
<dbReference type="PANTHER" id="PTHR43775:SF51">
    <property type="entry name" value="INACTIVE PHENOLPHTHIOCEROL SYNTHESIS POLYKETIDE SYNTHASE TYPE I PKS1-RELATED"/>
    <property type="match status" value="1"/>
</dbReference>
<dbReference type="InterPro" id="IPR042104">
    <property type="entry name" value="PKS_dehydratase_sf"/>
</dbReference>
<dbReference type="SUPFAM" id="SSF52151">
    <property type="entry name" value="FabD/lysophospholipase-like"/>
    <property type="match status" value="4"/>
</dbReference>
<dbReference type="InterPro" id="IPR036291">
    <property type="entry name" value="NAD(P)-bd_dom_sf"/>
</dbReference>
<dbReference type="InterPro" id="IPR049551">
    <property type="entry name" value="PKS_DH_C"/>
</dbReference>
<dbReference type="Pfam" id="PF00550">
    <property type="entry name" value="PP-binding"/>
    <property type="match status" value="4"/>
</dbReference>
<dbReference type="SUPFAM" id="SSF47336">
    <property type="entry name" value="ACP-like"/>
    <property type="match status" value="4"/>
</dbReference>
<dbReference type="Pfam" id="PF14765">
    <property type="entry name" value="PS-DH"/>
    <property type="match status" value="2"/>
</dbReference>
<dbReference type="InterPro" id="IPR009081">
    <property type="entry name" value="PP-bd_ACP"/>
</dbReference>
<evidence type="ECO:0000313" key="12">
    <source>
        <dbReference type="Proteomes" id="UP000198226"/>
    </source>
</evidence>
<feature type="region of interest" description="C-terminal hotdog fold" evidence="6">
    <location>
        <begin position="3117"/>
        <end position="3256"/>
    </location>
</feature>
<evidence type="ECO:0000259" key="8">
    <source>
        <dbReference type="PROSITE" id="PS50075"/>
    </source>
</evidence>
<keyword evidence="2" id="KW-0597">Phosphoprotein</keyword>
<keyword evidence="12" id="KW-1185">Reference proteome</keyword>
<dbReference type="InterPro" id="IPR016036">
    <property type="entry name" value="Malonyl_transacylase_ACP-bd"/>
</dbReference>
<evidence type="ECO:0000259" key="10">
    <source>
        <dbReference type="PROSITE" id="PS52019"/>
    </source>
</evidence>
<dbReference type="Gene3D" id="3.40.47.10">
    <property type="match status" value="3"/>
</dbReference>
<dbReference type="SUPFAM" id="SSF53901">
    <property type="entry name" value="Thiolase-like"/>
    <property type="match status" value="3"/>
</dbReference>
<name>A0A1C5HP04_9ACTN</name>
<dbReference type="SMART" id="SM01294">
    <property type="entry name" value="PKS_PP_betabranch"/>
    <property type="match status" value="3"/>
</dbReference>
<dbReference type="PROSITE" id="PS00606">
    <property type="entry name" value="KS3_1"/>
    <property type="match status" value="3"/>
</dbReference>
<dbReference type="Gene3D" id="3.40.50.720">
    <property type="entry name" value="NAD(P)-binding Rossmann-like Domain"/>
    <property type="match status" value="3"/>
</dbReference>
<dbReference type="CDD" id="cd00833">
    <property type="entry name" value="PKS"/>
    <property type="match status" value="3"/>
</dbReference>
<organism evidence="11 12">
    <name type="scientific">Micromonospora rifamycinica</name>
    <dbReference type="NCBI Taxonomy" id="291594"/>
    <lineage>
        <taxon>Bacteria</taxon>
        <taxon>Bacillati</taxon>
        <taxon>Actinomycetota</taxon>
        <taxon>Actinomycetes</taxon>
        <taxon>Micromonosporales</taxon>
        <taxon>Micromonosporaceae</taxon>
        <taxon>Micromonospora</taxon>
    </lineage>
</organism>
<feature type="domain" description="Ketosynthase family 3 (KS3)" evidence="9">
    <location>
        <begin position="3780"/>
        <end position="4204"/>
    </location>
</feature>
<dbReference type="Pfam" id="PF21089">
    <property type="entry name" value="PKS_DH_N"/>
    <property type="match status" value="2"/>
</dbReference>
<dbReference type="InterPro" id="IPR020807">
    <property type="entry name" value="PKS_DH"/>
</dbReference>
<evidence type="ECO:0000256" key="4">
    <source>
        <dbReference type="ARBA" id="ARBA00023268"/>
    </source>
</evidence>
<dbReference type="InterPro" id="IPR032821">
    <property type="entry name" value="PKS_assoc"/>
</dbReference>
<dbReference type="PROSITE" id="PS50075">
    <property type="entry name" value="CARRIER"/>
    <property type="match status" value="4"/>
</dbReference>
<feature type="region of interest" description="N-terminal hotdog fold" evidence="6">
    <location>
        <begin position="4757"/>
        <end position="4885"/>
    </location>
</feature>
<dbReference type="InterPro" id="IPR057326">
    <property type="entry name" value="KR_dom"/>
</dbReference>
<feature type="active site" description="Proton donor; for dehydratase activity" evidence="6">
    <location>
        <position position="3178"/>
    </location>
</feature>
<dbReference type="FunFam" id="1.10.1200.10:FF:000007">
    <property type="entry name" value="Probable polyketide synthase pks17"/>
    <property type="match status" value="2"/>
</dbReference>
<proteinExistence type="predicted"/>
<dbReference type="PANTHER" id="PTHR43775">
    <property type="entry name" value="FATTY ACID SYNTHASE"/>
    <property type="match status" value="1"/>
</dbReference>
<dbReference type="EMBL" id="LT607752">
    <property type="protein sequence ID" value="SCG47725.1"/>
    <property type="molecule type" value="Genomic_DNA"/>
</dbReference>
<dbReference type="InterPro" id="IPR014031">
    <property type="entry name" value="Ketoacyl_synth_C"/>
</dbReference>
<keyword evidence="3 11" id="KW-0808">Transferase</keyword>
<dbReference type="Proteomes" id="UP000198226">
    <property type="component" value="Chromosome I"/>
</dbReference>
<dbReference type="InterPro" id="IPR020806">
    <property type="entry name" value="PKS_PP-bd"/>
</dbReference>
<dbReference type="FunFam" id="3.40.47.10:FF:000019">
    <property type="entry name" value="Polyketide synthase type I"/>
    <property type="match status" value="3"/>
</dbReference>
<evidence type="ECO:0000256" key="6">
    <source>
        <dbReference type="PROSITE-ProRule" id="PRU01363"/>
    </source>
</evidence>
<dbReference type="GO" id="GO:0031177">
    <property type="term" value="F:phosphopantetheine binding"/>
    <property type="evidence" value="ECO:0007669"/>
    <property type="project" value="InterPro"/>
</dbReference>
<evidence type="ECO:0000259" key="9">
    <source>
        <dbReference type="PROSITE" id="PS52004"/>
    </source>
</evidence>
<dbReference type="InterPro" id="IPR016035">
    <property type="entry name" value="Acyl_Trfase/lysoPLipase"/>
</dbReference>
<dbReference type="Pfam" id="PF00698">
    <property type="entry name" value="Acyl_transf_1"/>
    <property type="match status" value="4"/>
</dbReference>
<dbReference type="Gene3D" id="3.10.129.110">
    <property type="entry name" value="Polyketide synthase dehydratase"/>
    <property type="match status" value="2"/>
</dbReference>
<dbReference type="Gene3D" id="3.30.70.3290">
    <property type="match status" value="4"/>
</dbReference>
<dbReference type="SMART" id="SM00822">
    <property type="entry name" value="PKS_KR"/>
    <property type="match status" value="3"/>
</dbReference>
<dbReference type="SMART" id="SM00825">
    <property type="entry name" value="PKS_KS"/>
    <property type="match status" value="3"/>
</dbReference>
<feature type="domain" description="Ketosynthase family 3 (KS3)" evidence="9">
    <location>
        <begin position="2013"/>
        <end position="2437"/>
    </location>
</feature>
<dbReference type="InterPro" id="IPR001227">
    <property type="entry name" value="Ac_transferase_dom_sf"/>
</dbReference>
<dbReference type="Pfam" id="PF00109">
    <property type="entry name" value="ketoacyl-synt"/>
    <property type="match status" value="3"/>
</dbReference>
<feature type="active site" description="Proton acceptor; for dehydratase activity" evidence="6">
    <location>
        <position position="3002"/>
    </location>
</feature>
<evidence type="ECO:0000256" key="2">
    <source>
        <dbReference type="ARBA" id="ARBA00022553"/>
    </source>
</evidence>
<dbReference type="InterPro" id="IPR018201">
    <property type="entry name" value="Ketoacyl_synth_AS"/>
</dbReference>
<dbReference type="InterPro" id="IPR014030">
    <property type="entry name" value="Ketoacyl_synth_N"/>
</dbReference>
<feature type="domain" description="PKS/mFAS DH" evidence="10">
    <location>
        <begin position="4757"/>
        <end position="5045"/>
    </location>
</feature>
<dbReference type="InterPro" id="IPR013968">
    <property type="entry name" value="PKS_KR"/>
</dbReference>